<dbReference type="EMBL" id="JBHMFC010000031">
    <property type="protein sequence ID" value="MFB9056751.1"/>
    <property type="molecule type" value="Genomic_DNA"/>
</dbReference>
<dbReference type="PANTHER" id="PTHR10161">
    <property type="entry name" value="TARTRATE-RESISTANT ACID PHOSPHATASE TYPE 5"/>
    <property type="match status" value="1"/>
</dbReference>
<dbReference type="Gene3D" id="2.40.160.50">
    <property type="entry name" value="membrane protein fhac: a member of the omp85/tpsb transporter family"/>
    <property type="match status" value="1"/>
</dbReference>
<evidence type="ECO:0000256" key="1">
    <source>
        <dbReference type="ARBA" id="ARBA00022729"/>
    </source>
</evidence>
<dbReference type="InterPro" id="IPR005565">
    <property type="entry name" value="Hemolysn_activator_HlyB_C"/>
</dbReference>
<evidence type="ECO:0000313" key="5">
    <source>
        <dbReference type="EMBL" id="MFB9056751.1"/>
    </source>
</evidence>
<dbReference type="Pfam" id="PF00149">
    <property type="entry name" value="Metallophos"/>
    <property type="match status" value="1"/>
</dbReference>
<feature type="domain" description="Haemolysin activator HlyB C-terminal" evidence="4">
    <location>
        <begin position="1104"/>
        <end position="1166"/>
    </location>
</feature>
<gene>
    <name evidence="5" type="ORF">ACFFU9_08355</name>
</gene>
<evidence type="ECO:0000259" key="3">
    <source>
        <dbReference type="Pfam" id="PF00149"/>
    </source>
</evidence>
<dbReference type="Gene3D" id="3.60.21.10">
    <property type="match status" value="1"/>
</dbReference>
<dbReference type="InterPro" id="IPR051558">
    <property type="entry name" value="Metallophosphoesterase_PAP"/>
</dbReference>
<sequence>MLSNCATYNKQVSHESALEYPNNKVLAHRFYLVGDAGNTKHNAANVTLEALQSKLQAEGENTTVLFLGDNVYPNGMPKETSEKSALAGYRLKLQTDLGKTFKGKTVFIPGNHDWYSNGLKGLKRQQEFVENELGKNSFLPKDGCPIKTRDIDENSVVIYVDSQWYVTNWDKHPTINDDCEIKTRHEFLEEFRSEIKKARGKTTLVAIHHPMFSNGPHSGEYDLNSHLKPLPVLGSLKNLIRKTSGISNADLQNKFYNELQQNLVTAAKQNDKVIFVSGHDHSLQYLVENNIPQIISGAGSKTSATKLNKGGKFAYGVQGYAVLDVFTDGASFVQFISSDQNTVEYKTAVLNKDIEVVQDTFNTIDADSISSTIYTPAETRKNKVYEFLWGKRYRKQYSTPVKAKTVRLDTLFGGVTPIRKGGGTQSVSLRLETKGGKQYVMRAVRKNAVQYLQAAFFKNKYIEDDFQNTKSAALILDIFTGAHPYAPLTIAKLSDAAGIYHTNPQLLYVPKQKALGRFNTDFGNELYLVEEHGSDGHFNLAGEHFTGGIISTQDVLEEIHADEDIVVDQESYIKARLFDMLIGDWDRHQDQWRWLEFKENNKTVYRPLPRDRDQVFSKMSDGFLLGTAVKALPAAKLLRKYENDLKDVKGFNVEPFPLDMALITSADKSVWDEQVNSITQGITDAVIDKAFEDIPKEVQDQDIVKIKDILKNRRANLQKIADRYFKLINKVAVIKGTNKDDYIKINSEKDGTVAVSIFRKKGDAYTDRFHYKKYDPKLTKEIWIYALDDEDTFEVFGKSKQIKIRLIGGQNHDDYTVENGKNIVIYDYKTKKNTIDQAKKASLRLNDHYETNVYDYNKLKNNTNQVLPILGANPDDGLKIGFSNLYTRYGFERNPFTSQHKINAAYYFATNGYELAYTGEFAHVIHNLNLVIDSEFQSSNFSLNFFGYGNETPNSDDELGLNYNRVKVRGLKLAPSLTWKGHLGAVIGLGASYESVEVSETRNRFVENNALLPHYIFDEVQFVGVHASYLFQNYDVKDYPTIGMKTALNLGYKSNLDIKNRSFGYLIPEISFTHHLNPSKKLVLATKLRSHFIFGHDFEFYQAASIGGENGLRGYRNQRFSGKNSFYQNTDIRYSFSNLKTSVVPIRIGLYGGFDYGRVWMEHDTSSKWNNSYGGGVFVTGAEMLSLNLGVFNSADGVRASFLLGFQF</sequence>
<dbReference type="InterPro" id="IPR029052">
    <property type="entry name" value="Metallo-depent_PP-like"/>
</dbReference>
<dbReference type="Proteomes" id="UP001589585">
    <property type="component" value="Unassembled WGS sequence"/>
</dbReference>
<evidence type="ECO:0000313" key="6">
    <source>
        <dbReference type="Proteomes" id="UP001589585"/>
    </source>
</evidence>
<dbReference type="InterPro" id="IPR004843">
    <property type="entry name" value="Calcineurin-like_PHP"/>
</dbReference>
<feature type="domain" description="Calcineurin-like phosphoesterase" evidence="3">
    <location>
        <begin position="29"/>
        <end position="225"/>
    </location>
</feature>
<comment type="caution">
    <text evidence="5">The sequence shown here is derived from an EMBL/GenBank/DDBJ whole genome shotgun (WGS) entry which is preliminary data.</text>
</comment>
<keyword evidence="1" id="KW-0732">Signal</keyword>
<evidence type="ECO:0000256" key="2">
    <source>
        <dbReference type="ARBA" id="ARBA00022801"/>
    </source>
</evidence>
<accession>A0ABV5FBD8</accession>
<name>A0ABV5FBD8_9FLAO</name>
<proteinExistence type="predicted"/>
<dbReference type="SUPFAM" id="SSF56300">
    <property type="entry name" value="Metallo-dependent phosphatases"/>
    <property type="match status" value="1"/>
</dbReference>
<evidence type="ECO:0000259" key="4">
    <source>
        <dbReference type="Pfam" id="PF03865"/>
    </source>
</evidence>
<keyword evidence="2" id="KW-0378">Hydrolase</keyword>
<dbReference type="PANTHER" id="PTHR10161:SF14">
    <property type="entry name" value="TARTRATE-RESISTANT ACID PHOSPHATASE TYPE 5"/>
    <property type="match status" value="1"/>
</dbReference>
<reference evidence="5 6" key="1">
    <citation type="submission" date="2024-09" db="EMBL/GenBank/DDBJ databases">
        <authorList>
            <person name="Sun Q."/>
            <person name="Mori K."/>
        </authorList>
    </citation>
    <scope>NUCLEOTIDE SEQUENCE [LARGE SCALE GENOMIC DNA]</scope>
    <source>
        <strain evidence="5 6">CECT 8622</strain>
    </source>
</reference>
<protein>
    <submittedName>
        <fullName evidence="5">Metallophosphoesterase</fullName>
    </submittedName>
</protein>
<organism evidence="5 6">
    <name type="scientific">Mariniflexile ostreae</name>
    <dbReference type="NCBI Taxonomy" id="1520892"/>
    <lineage>
        <taxon>Bacteria</taxon>
        <taxon>Pseudomonadati</taxon>
        <taxon>Bacteroidota</taxon>
        <taxon>Flavobacteriia</taxon>
        <taxon>Flavobacteriales</taxon>
        <taxon>Flavobacteriaceae</taxon>
        <taxon>Mariniflexile</taxon>
    </lineage>
</organism>
<keyword evidence="6" id="KW-1185">Reference proteome</keyword>
<dbReference type="Pfam" id="PF03865">
    <property type="entry name" value="ShlB"/>
    <property type="match status" value="1"/>
</dbReference>